<reference evidence="3" key="1">
    <citation type="submission" date="2017-03" db="EMBL/GenBank/DDBJ databases">
        <title>Novel pathways for hydrocarbon cycling and metabolic interdependencies in hydrothermal sediment communities.</title>
        <authorList>
            <person name="Dombrowski N."/>
            <person name="Seitz K."/>
            <person name="Teske A."/>
            <person name="Baker B."/>
        </authorList>
    </citation>
    <scope>NUCLEOTIDE SEQUENCE [LARGE SCALE GENOMIC DNA]</scope>
</reference>
<proteinExistence type="predicted"/>
<dbReference type="EMBL" id="NATQ01000027">
    <property type="protein sequence ID" value="OQX90802.1"/>
    <property type="molecule type" value="Genomic_DNA"/>
</dbReference>
<dbReference type="SUPFAM" id="SSF69318">
    <property type="entry name" value="Integrin alpha N-terminal domain"/>
    <property type="match status" value="1"/>
</dbReference>
<gene>
    <name evidence="2" type="ORF">B6D57_01980</name>
</gene>
<dbReference type="InterPro" id="IPR026444">
    <property type="entry name" value="Secre_tail"/>
</dbReference>
<dbReference type="NCBIfam" id="TIGR04183">
    <property type="entry name" value="Por_Secre_tail"/>
    <property type="match status" value="1"/>
</dbReference>
<evidence type="ECO:0000256" key="1">
    <source>
        <dbReference type="ARBA" id="ARBA00022729"/>
    </source>
</evidence>
<comment type="caution">
    <text evidence="2">The sequence shown here is derived from an EMBL/GenBank/DDBJ whole genome shotgun (WGS) entry which is preliminary data.</text>
</comment>
<evidence type="ECO:0000313" key="3">
    <source>
        <dbReference type="Proteomes" id="UP000192611"/>
    </source>
</evidence>
<dbReference type="Gene3D" id="2.130.10.130">
    <property type="entry name" value="Integrin alpha, N-terminal"/>
    <property type="match status" value="2"/>
</dbReference>
<dbReference type="PANTHER" id="PTHR46580">
    <property type="entry name" value="SENSOR KINASE-RELATED"/>
    <property type="match status" value="1"/>
</dbReference>
<evidence type="ECO:0000313" key="2">
    <source>
        <dbReference type="EMBL" id="OQX90802.1"/>
    </source>
</evidence>
<organism evidence="2 3">
    <name type="scientific">Candidatus Coatesbacteria bacterium 4484_99</name>
    <dbReference type="NCBI Taxonomy" id="1970774"/>
    <lineage>
        <taxon>Bacteria</taxon>
        <taxon>Candidatus Coatesiibacteriota</taxon>
    </lineage>
</organism>
<sequence length="660" mass="73322">MRSIFLLYVLLVVFPVCPVIGVIELSDEPDWTSDEADYDDYSTGGAFVDINGDILLDFVCGNGNDMSSDYNCVYYNTGNIFEEEASWRSGDEDYGAHIACGDLNKDGFMDMVIGNFWDGGEQAYADEVYFNTGDGLESEPSWHSGVLNHTFGVCLIDFDGDGDLDIATASSNRYIGVKSPILLYRNDDGNISVFPVWSSADSFYGSDVFAGDINGDGWLDLVVACDGEENVAFINQGGYFRDSPDWVSTEKRGSIRCVLGDVNGDGWLDLAVADNEQLTSEDSRVRVYINQGGELESTASWVSGVDDMKYYSCVAFGDVDNDGDLDLASGGWWEPVVVFENIDGVLESEPSWEWQPSKSSQLVCETVVWGDIDSNGLVYTTDYLSGDGVRHTYYLDHKPVYQLGDVRVDGEVIPYTDYCYDYKEGWISFAEPPSDGDDNIEVDYTFSVSLDLGVTNWHSSTGNYLFFNQIDVGLFDVAFSAERKGDDIILRWQIIDNCFDGYNIYREMGVVQDYGVVNSLKAKVNDDLIVGSSPFRYIDDSVVNEQLTYTLTGVSGDSEDVLATVRVYPQTCPSFAFAMVYPNPLSHTAIVNYTVNGDVGQIELRVFDISGRLMNVHSVNSERGEHNFIFDRDDIGLADGVYILQLTDGYVSDFRRVVIY</sequence>
<dbReference type="Pfam" id="PF13517">
    <property type="entry name" value="FG-GAP_3"/>
    <property type="match status" value="3"/>
</dbReference>
<protein>
    <recommendedName>
        <fullName evidence="4">Secretion system C-terminal sorting domain-containing protein</fullName>
    </recommendedName>
</protein>
<accession>A0A1W9S2C2</accession>
<name>A0A1W9S2C2_9BACT</name>
<dbReference type="AlphaFoldDB" id="A0A1W9S2C2"/>
<dbReference type="PANTHER" id="PTHR46580:SF4">
    <property type="entry name" value="ATP_GTP-BINDING PROTEIN"/>
    <property type="match status" value="1"/>
</dbReference>
<dbReference type="InterPro" id="IPR028994">
    <property type="entry name" value="Integrin_alpha_N"/>
</dbReference>
<keyword evidence="1" id="KW-0732">Signal</keyword>
<dbReference type="Proteomes" id="UP000192611">
    <property type="component" value="Unassembled WGS sequence"/>
</dbReference>
<evidence type="ECO:0008006" key="4">
    <source>
        <dbReference type="Google" id="ProtNLM"/>
    </source>
</evidence>
<dbReference type="InterPro" id="IPR013517">
    <property type="entry name" value="FG-GAP"/>
</dbReference>